<protein>
    <recommendedName>
        <fullName evidence="10">Dual-specificity RNA pseudouridine synthase RluA</fullName>
        <ecNumber evidence="8">5.4.99.28</ecNumber>
        <ecNumber evidence="9">5.4.99.29</ecNumber>
    </recommendedName>
    <alternativeName>
        <fullName evidence="11">23S rRNA pseudouridine(746) synthase</fullName>
    </alternativeName>
    <alternativeName>
        <fullName evidence="14">Ribosomal large subunit pseudouridine synthase A</fullName>
    </alternativeName>
    <alternativeName>
        <fullName evidence="13">rRNA pseudouridylate synthase A</fullName>
    </alternativeName>
    <alternativeName>
        <fullName evidence="15">rRNA-uridine isomerase A</fullName>
    </alternativeName>
    <alternativeName>
        <fullName evidence="12">tRNA pseudouridine(32) synthase</fullName>
    </alternativeName>
</protein>
<evidence type="ECO:0000259" key="16">
    <source>
        <dbReference type="Pfam" id="PF00849"/>
    </source>
</evidence>
<dbReference type="GO" id="GO:0160142">
    <property type="term" value="F:23S rRNA pseudouridine(746) synthase activity"/>
    <property type="evidence" value="ECO:0007669"/>
    <property type="project" value="UniProtKB-EC"/>
</dbReference>
<evidence type="ECO:0000256" key="15">
    <source>
        <dbReference type="ARBA" id="ARBA00043143"/>
    </source>
</evidence>
<dbReference type="GO" id="GO:0008033">
    <property type="term" value="P:tRNA processing"/>
    <property type="evidence" value="ECO:0007669"/>
    <property type="project" value="UniProtKB-KW"/>
</dbReference>
<dbReference type="FunFam" id="3.30.2350.10:FF:000005">
    <property type="entry name" value="Pseudouridine synthase"/>
    <property type="match status" value="1"/>
</dbReference>
<comment type="function">
    <text evidence="7">Dual specificity enzyme that catalyzes the synthesis of pseudouridine from uracil-746 in 23S ribosomal RNA and from uracil-32 in the anticodon stem and loop of transfer RNAs.</text>
</comment>
<evidence type="ECO:0000256" key="11">
    <source>
        <dbReference type="ARBA" id="ARBA00041266"/>
    </source>
</evidence>
<keyword evidence="4" id="KW-0413">Isomerase</keyword>
<evidence type="ECO:0000256" key="4">
    <source>
        <dbReference type="ARBA" id="ARBA00023235"/>
    </source>
</evidence>
<gene>
    <name evidence="18" type="primary">rluA</name>
    <name evidence="18" type="ORF">D5077_20235</name>
    <name evidence="17" type="ORF">DF213_12185</name>
</gene>
<evidence type="ECO:0000313" key="20">
    <source>
        <dbReference type="Proteomes" id="UP000266633"/>
    </source>
</evidence>
<dbReference type="PANTHER" id="PTHR21600">
    <property type="entry name" value="MITOCHONDRIAL RNA PSEUDOURIDINE SYNTHASE"/>
    <property type="match status" value="1"/>
</dbReference>
<dbReference type="Pfam" id="PF00849">
    <property type="entry name" value="PseudoU_synth_2"/>
    <property type="match status" value="1"/>
</dbReference>
<organism evidence="17 19">
    <name type="scientific">Dickeya dianthicola</name>
    <dbReference type="NCBI Taxonomy" id="204039"/>
    <lineage>
        <taxon>Bacteria</taxon>
        <taxon>Pseudomonadati</taxon>
        <taxon>Pseudomonadota</taxon>
        <taxon>Gammaproteobacteria</taxon>
        <taxon>Enterobacterales</taxon>
        <taxon>Pectobacteriaceae</taxon>
        <taxon>Dickeya</taxon>
    </lineage>
</organism>
<sequence>MEPYNPPRDPWLHILYQDQHIMVVNKPSGLLSVPGRAEEHKDSIMTRIQADFPAAESVHRLDMATSGVMVVALTKAAERELKRQFREREPKKSYLARVWGHLPSDDGLVDLPLICDWPNRPKQKVCFEQGKPAQTGYTVLSRGSDGTTRVKLMPITGRSHQLRVHMLALGHPILGDGFYAHPQAKVMAPRLLLHAQELAIAHPAFNTPMHFRCEADF</sequence>
<dbReference type="PANTHER" id="PTHR21600:SF91">
    <property type="entry name" value="DUAL-SPECIFICITY RNA PSEUDOURIDINE SYNTHASE RLUA"/>
    <property type="match status" value="1"/>
</dbReference>
<evidence type="ECO:0000256" key="9">
    <source>
        <dbReference type="ARBA" id="ARBA00038945"/>
    </source>
</evidence>
<keyword evidence="20" id="KW-1185">Reference proteome</keyword>
<dbReference type="InterPro" id="IPR006224">
    <property type="entry name" value="PsdUridine_synth_RluA-like_CS"/>
</dbReference>
<dbReference type="InterPro" id="IPR006145">
    <property type="entry name" value="PsdUridine_synth_RsuA/RluA"/>
</dbReference>
<dbReference type="GeneID" id="49323662"/>
<comment type="similarity">
    <text evidence="1">Belongs to the pseudouridine synthase RluA family.</text>
</comment>
<evidence type="ECO:0000256" key="8">
    <source>
        <dbReference type="ARBA" id="ARBA00038944"/>
    </source>
</evidence>
<dbReference type="GO" id="GO:0003723">
    <property type="term" value="F:RNA binding"/>
    <property type="evidence" value="ECO:0007669"/>
    <property type="project" value="InterPro"/>
</dbReference>
<dbReference type="PROSITE" id="PS01129">
    <property type="entry name" value="PSI_RLU"/>
    <property type="match status" value="1"/>
</dbReference>
<name>A0AAP2D856_9GAMM</name>
<dbReference type="GO" id="GO:0000455">
    <property type="term" value="P:enzyme-directed rRNA pseudouridine synthesis"/>
    <property type="evidence" value="ECO:0007669"/>
    <property type="project" value="TreeGrafter"/>
</dbReference>
<evidence type="ECO:0000256" key="7">
    <source>
        <dbReference type="ARBA" id="ARBA00037305"/>
    </source>
</evidence>
<evidence type="ECO:0000256" key="5">
    <source>
        <dbReference type="ARBA" id="ARBA00036184"/>
    </source>
</evidence>
<comment type="catalytic activity">
    <reaction evidence="5">
        <text>uridine(32) in tRNA = pseudouridine(32) in tRNA</text>
        <dbReference type="Rhea" id="RHEA:42544"/>
        <dbReference type="Rhea" id="RHEA-COMP:10107"/>
        <dbReference type="Rhea" id="RHEA-COMP:10108"/>
        <dbReference type="ChEBI" id="CHEBI:65314"/>
        <dbReference type="ChEBI" id="CHEBI:65315"/>
        <dbReference type="EC" id="5.4.99.28"/>
    </reaction>
</comment>
<feature type="domain" description="Pseudouridine synthase RsuA/RluA-like" evidence="16">
    <location>
        <begin position="20"/>
        <end position="167"/>
    </location>
</feature>
<comment type="catalytic activity">
    <reaction evidence="6">
        <text>uridine(746) in 23S rRNA = pseudouridine(746) in 23S rRNA</text>
        <dbReference type="Rhea" id="RHEA:42548"/>
        <dbReference type="Rhea" id="RHEA-COMP:10109"/>
        <dbReference type="Rhea" id="RHEA-COMP:10110"/>
        <dbReference type="ChEBI" id="CHEBI:65314"/>
        <dbReference type="ChEBI" id="CHEBI:65315"/>
        <dbReference type="EC" id="5.4.99.29"/>
    </reaction>
</comment>
<evidence type="ECO:0000256" key="1">
    <source>
        <dbReference type="ARBA" id="ARBA00010876"/>
    </source>
</evidence>
<evidence type="ECO:0000256" key="14">
    <source>
        <dbReference type="ARBA" id="ARBA00042883"/>
    </source>
</evidence>
<dbReference type="InterPro" id="IPR020103">
    <property type="entry name" value="PsdUridine_synth_cat_dom_sf"/>
</dbReference>
<dbReference type="SUPFAM" id="SSF55120">
    <property type="entry name" value="Pseudouridine synthase"/>
    <property type="match status" value="1"/>
</dbReference>
<evidence type="ECO:0000313" key="18">
    <source>
        <dbReference type="EMBL" id="RJL66848.1"/>
    </source>
</evidence>
<dbReference type="EMBL" id="QZDO01000079">
    <property type="protein sequence ID" value="RJL66848.1"/>
    <property type="molecule type" value="Genomic_DNA"/>
</dbReference>
<dbReference type="Proteomes" id="UP000245055">
    <property type="component" value="Unassembled WGS sequence"/>
</dbReference>
<evidence type="ECO:0000256" key="10">
    <source>
        <dbReference type="ARBA" id="ARBA00039988"/>
    </source>
</evidence>
<evidence type="ECO:0000256" key="2">
    <source>
        <dbReference type="ARBA" id="ARBA00022552"/>
    </source>
</evidence>
<dbReference type="RefSeq" id="WP_024107312.1">
    <property type="nucleotide sequence ID" value="NZ_CP031560.1"/>
</dbReference>
<keyword evidence="2" id="KW-0698">rRNA processing</keyword>
<reference evidence="17 19" key="1">
    <citation type="submission" date="2018-05" db="EMBL/GenBank/DDBJ databases">
        <title>Genomic diversity of pathogens causing Blackleg of Potato in Pakistan.</title>
        <authorList>
            <person name="Sarfraz S."/>
            <person name="Riaz K."/>
            <person name="Oulghazi S."/>
            <person name="Cigna J."/>
            <person name="Sahi S.T."/>
            <person name="Khan S.H."/>
            <person name="Hameed A."/>
            <person name="Faure D."/>
        </authorList>
    </citation>
    <scope>NUCLEOTIDE SEQUENCE [LARGE SCALE GENOMIC DNA]</scope>
    <source>
        <strain evidence="17 19">SS70</strain>
    </source>
</reference>
<dbReference type="Proteomes" id="UP000266633">
    <property type="component" value="Unassembled WGS sequence"/>
</dbReference>
<dbReference type="AlphaFoldDB" id="A0AAP2D856"/>
<evidence type="ECO:0000256" key="12">
    <source>
        <dbReference type="ARBA" id="ARBA00042372"/>
    </source>
</evidence>
<keyword evidence="3" id="KW-0819">tRNA processing</keyword>
<dbReference type="NCBIfam" id="NF007543">
    <property type="entry name" value="PRK10158.1"/>
    <property type="match status" value="1"/>
</dbReference>
<reference evidence="18 20" key="2">
    <citation type="submission" date="2018-09" db="EMBL/GenBank/DDBJ databases">
        <title>Phylogenetic diversity of Pectobacterium and Dickeya strains causing blackleg disease of potato in Morocco.</title>
        <authorList>
            <person name="Oulghazi S."/>
            <person name="Moumni M."/>
            <person name="Faure D."/>
        </authorList>
    </citation>
    <scope>NUCLEOTIDE SEQUENCE [LARGE SCALE GENOMIC DNA]</scope>
    <source>
        <strain evidence="18 20">S4.16.03.LID</strain>
    </source>
</reference>
<dbReference type="EC" id="5.4.99.28" evidence="8"/>
<evidence type="ECO:0000256" key="3">
    <source>
        <dbReference type="ARBA" id="ARBA00022694"/>
    </source>
</evidence>
<evidence type="ECO:0000256" key="13">
    <source>
        <dbReference type="ARBA" id="ARBA00042844"/>
    </source>
</evidence>
<evidence type="ECO:0000256" key="6">
    <source>
        <dbReference type="ARBA" id="ARBA00036916"/>
    </source>
</evidence>
<dbReference type="CDD" id="cd02869">
    <property type="entry name" value="PseudoU_synth_RluA_like"/>
    <property type="match status" value="1"/>
</dbReference>
<dbReference type="GO" id="GO:0160151">
    <property type="term" value="F:tRNA pseudouridine(32) synthase activity"/>
    <property type="evidence" value="ECO:0007669"/>
    <property type="project" value="UniProtKB-EC"/>
</dbReference>
<dbReference type="EMBL" id="QESZ01000017">
    <property type="protein sequence ID" value="PWD72907.1"/>
    <property type="molecule type" value="Genomic_DNA"/>
</dbReference>
<proteinExistence type="inferred from homology"/>
<evidence type="ECO:0000313" key="19">
    <source>
        <dbReference type="Proteomes" id="UP000245055"/>
    </source>
</evidence>
<comment type="caution">
    <text evidence="17">The sequence shown here is derived from an EMBL/GenBank/DDBJ whole genome shotgun (WGS) entry which is preliminary data.</text>
</comment>
<dbReference type="Gene3D" id="3.30.2350.10">
    <property type="entry name" value="Pseudouridine synthase"/>
    <property type="match status" value="1"/>
</dbReference>
<dbReference type="InterPro" id="IPR050188">
    <property type="entry name" value="RluA_PseudoU_synthase"/>
</dbReference>
<evidence type="ECO:0000313" key="17">
    <source>
        <dbReference type="EMBL" id="PWD72907.1"/>
    </source>
</evidence>
<accession>A0AAP2D856</accession>
<dbReference type="EC" id="5.4.99.29" evidence="9"/>